<sequence length="140" mass="15029" precursor="true">MSIQCKTVAVCLLAFSLSLTGCNSAPSDLPEIAQVSGTVTLDGEPLPYATLMFQPSSGRPSVGVTDQSGNYSLAYNSDYQGAKVGPHTIKITTFQEFDDPDNPEKPARPELLPAKYHTETELTAEINQGKNTVDFELSSN</sequence>
<evidence type="ECO:0000313" key="2">
    <source>
        <dbReference type="EMBL" id="QDT66993.1"/>
    </source>
</evidence>
<evidence type="ECO:0008006" key="4">
    <source>
        <dbReference type="Google" id="ProtNLM"/>
    </source>
</evidence>
<accession>A0A517TF45</accession>
<dbReference type="SUPFAM" id="SSF49464">
    <property type="entry name" value="Carboxypeptidase regulatory domain-like"/>
    <property type="match status" value="1"/>
</dbReference>
<organism evidence="2 3">
    <name type="scientific">Calycomorphotria hydatis</name>
    <dbReference type="NCBI Taxonomy" id="2528027"/>
    <lineage>
        <taxon>Bacteria</taxon>
        <taxon>Pseudomonadati</taxon>
        <taxon>Planctomycetota</taxon>
        <taxon>Planctomycetia</taxon>
        <taxon>Planctomycetales</taxon>
        <taxon>Planctomycetaceae</taxon>
        <taxon>Calycomorphotria</taxon>
    </lineage>
</organism>
<keyword evidence="1" id="KW-0732">Signal</keyword>
<keyword evidence="3" id="KW-1185">Reference proteome</keyword>
<dbReference type="OrthoDB" id="286727at2"/>
<evidence type="ECO:0000313" key="3">
    <source>
        <dbReference type="Proteomes" id="UP000319976"/>
    </source>
</evidence>
<proteinExistence type="predicted"/>
<dbReference type="EMBL" id="CP036316">
    <property type="protein sequence ID" value="QDT66993.1"/>
    <property type="molecule type" value="Genomic_DNA"/>
</dbReference>
<feature type="chain" id="PRO_5021992623" description="Carboxypeptidase regulatory-like domain-containing protein" evidence="1">
    <location>
        <begin position="22"/>
        <end position="140"/>
    </location>
</feature>
<protein>
    <recommendedName>
        <fullName evidence="4">Carboxypeptidase regulatory-like domain-containing protein</fullName>
    </recommendedName>
</protein>
<gene>
    <name evidence="2" type="ORF">V22_42650</name>
</gene>
<name>A0A517TF45_9PLAN</name>
<reference evidence="2 3" key="1">
    <citation type="submission" date="2019-02" db="EMBL/GenBank/DDBJ databases">
        <title>Deep-cultivation of Planctomycetes and their phenomic and genomic characterization uncovers novel biology.</title>
        <authorList>
            <person name="Wiegand S."/>
            <person name="Jogler M."/>
            <person name="Boedeker C."/>
            <person name="Pinto D."/>
            <person name="Vollmers J."/>
            <person name="Rivas-Marin E."/>
            <person name="Kohn T."/>
            <person name="Peeters S.H."/>
            <person name="Heuer A."/>
            <person name="Rast P."/>
            <person name="Oberbeckmann S."/>
            <person name="Bunk B."/>
            <person name="Jeske O."/>
            <person name="Meyerdierks A."/>
            <person name="Storesund J.E."/>
            <person name="Kallscheuer N."/>
            <person name="Luecker S."/>
            <person name="Lage O.M."/>
            <person name="Pohl T."/>
            <person name="Merkel B.J."/>
            <person name="Hornburger P."/>
            <person name="Mueller R.-W."/>
            <person name="Bruemmer F."/>
            <person name="Labrenz M."/>
            <person name="Spormann A.M."/>
            <person name="Op den Camp H."/>
            <person name="Overmann J."/>
            <person name="Amann R."/>
            <person name="Jetten M.S.M."/>
            <person name="Mascher T."/>
            <person name="Medema M.H."/>
            <person name="Devos D.P."/>
            <person name="Kaster A.-K."/>
            <person name="Ovreas L."/>
            <person name="Rohde M."/>
            <person name="Galperin M.Y."/>
            <person name="Jogler C."/>
        </authorList>
    </citation>
    <scope>NUCLEOTIDE SEQUENCE [LARGE SCALE GENOMIC DNA]</scope>
    <source>
        <strain evidence="2 3">V22</strain>
    </source>
</reference>
<feature type="signal peptide" evidence="1">
    <location>
        <begin position="1"/>
        <end position="21"/>
    </location>
</feature>
<dbReference type="AlphaFoldDB" id="A0A517TF45"/>
<dbReference type="Proteomes" id="UP000319976">
    <property type="component" value="Chromosome"/>
</dbReference>
<dbReference type="InterPro" id="IPR008969">
    <property type="entry name" value="CarboxyPept-like_regulatory"/>
</dbReference>
<dbReference type="PROSITE" id="PS51257">
    <property type="entry name" value="PROKAR_LIPOPROTEIN"/>
    <property type="match status" value="1"/>
</dbReference>
<dbReference type="RefSeq" id="WP_145266590.1">
    <property type="nucleotide sequence ID" value="NZ_CP036316.1"/>
</dbReference>
<dbReference type="KEGG" id="chya:V22_42650"/>
<evidence type="ECO:0000256" key="1">
    <source>
        <dbReference type="SAM" id="SignalP"/>
    </source>
</evidence>